<sequence>MKIDHRSIPYYLVLRGGGSPYVLNADRLVIRREASPLLRAFARNQGRFSSIDGAVWNAFSDTEGISAVERRETRFYALVKGTETEHQLQLLTTL</sequence>
<organism evidence="1 2">
    <name type="scientific">Burkholderia pseudomultivorans</name>
    <dbReference type="NCBI Taxonomy" id="1207504"/>
    <lineage>
        <taxon>Bacteria</taxon>
        <taxon>Pseudomonadati</taxon>
        <taxon>Pseudomonadota</taxon>
        <taxon>Betaproteobacteria</taxon>
        <taxon>Burkholderiales</taxon>
        <taxon>Burkholderiaceae</taxon>
        <taxon>Burkholderia</taxon>
        <taxon>Burkholderia cepacia complex</taxon>
    </lineage>
</organism>
<evidence type="ECO:0000313" key="2">
    <source>
        <dbReference type="Proteomes" id="UP000061512"/>
    </source>
</evidence>
<name>A0A132F723_9BURK</name>
<dbReference type="Proteomes" id="UP000061512">
    <property type="component" value="Unassembled WGS sequence"/>
</dbReference>
<proteinExistence type="predicted"/>
<comment type="caution">
    <text evidence="1">The sequence shown here is derived from an EMBL/GenBank/DDBJ whole genome shotgun (WGS) entry which is preliminary data.</text>
</comment>
<reference evidence="1 2" key="1">
    <citation type="submission" date="2015-11" db="EMBL/GenBank/DDBJ databases">
        <title>Expanding the genomic diversity of Burkholderia species for the development of highly accurate diagnostics.</title>
        <authorList>
            <person name="Sahl J."/>
            <person name="Keim P."/>
            <person name="Wagner D."/>
        </authorList>
    </citation>
    <scope>NUCLEOTIDE SEQUENCE [LARGE SCALE GENOMIC DNA]</scope>
    <source>
        <strain evidence="1 2">MSMB574WGS</strain>
    </source>
</reference>
<dbReference type="AlphaFoldDB" id="A0A132F723"/>
<gene>
    <name evidence="1" type="ORF">WT57_07365</name>
</gene>
<protein>
    <submittedName>
        <fullName evidence="1">Uncharacterized protein</fullName>
    </submittedName>
</protein>
<dbReference type="EMBL" id="LPJX01000007">
    <property type="protein sequence ID" value="KWF71538.1"/>
    <property type="molecule type" value="Genomic_DNA"/>
</dbReference>
<accession>A0A132F723</accession>
<dbReference type="RefSeq" id="WP_060253034.1">
    <property type="nucleotide sequence ID" value="NZ_LPJO01000029.1"/>
</dbReference>
<evidence type="ECO:0000313" key="1">
    <source>
        <dbReference type="EMBL" id="KWF71538.1"/>
    </source>
</evidence>